<dbReference type="InterPro" id="IPR027417">
    <property type="entry name" value="P-loop_NTPase"/>
</dbReference>
<keyword evidence="1" id="KW-0548">Nucleotidyltransferase</keyword>
<reference evidence="1" key="1">
    <citation type="submission" date="2016-10" db="EMBL/GenBank/DDBJ databases">
        <authorList>
            <person name="de Groot N.N."/>
        </authorList>
    </citation>
    <scope>NUCLEOTIDE SEQUENCE</scope>
</reference>
<evidence type="ECO:0000313" key="1">
    <source>
        <dbReference type="EMBL" id="SFZ98448.1"/>
    </source>
</evidence>
<gene>
    <name evidence="1" type="ORF">MNB_SV-5-877</name>
</gene>
<sequence length="229" mass="25683">MTLSSQVIVTSNIEDTIVELEKLRTDETIVEIISPNMKEILDPQENLQAPVGIQRVVTETSNFRLPDAKTAIEKAYMTSVERTIIVLAAKSFTADVQNKLLKVIEEPPANKVFILITESKSAILTTIKSRIPIVVLNEEKIEDDLGLDLTQLSLATAYEFIQQHKRTDSKTMKRIVERISSEAIKSDKYDLDEKTLSLFSSSYMALDVGSPGSFVLNTLLLKLLARKKR</sequence>
<dbReference type="AlphaFoldDB" id="A0A1W1EEL6"/>
<protein>
    <submittedName>
        <fullName evidence="1">DNA poymerase III subunit delta</fullName>
        <ecNumber evidence="1">2.7.7.7</ecNumber>
    </submittedName>
</protein>
<dbReference type="EC" id="2.7.7.7" evidence="1"/>
<dbReference type="EMBL" id="FPKX01000051">
    <property type="protein sequence ID" value="SFZ98448.1"/>
    <property type="molecule type" value="Genomic_DNA"/>
</dbReference>
<dbReference type="Gene3D" id="3.40.50.300">
    <property type="entry name" value="P-loop containing nucleotide triphosphate hydrolases"/>
    <property type="match status" value="1"/>
</dbReference>
<dbReference type="Pfam" id="PF13177">
    <property type="entry name" value="DNA_pol3_delta2"/>
    <property type="match status" value="1"/>
</dbReference>
<dbReference type="GO" id="GO:0003887">
    <property type="term" value="F:DNA-directed DNA polymerase activity"/>
    <property type="evidence" value="ECO:0007669"/>
    <property type="project" value="UniProtKB-EC"/>
</dbReference>
<accession>A0A1W1EEL6</accession>
<dbReference type="NCBIfam" id="NF006296">
    <property type="entry name" value="PRK08485.1"/>
    <property type="match status" value="1"/>
</dbReference>
<name>A0A1W1EEL6_9ZZZZ</name>
<keyword evidence="1" id="KW-0808">Transferase</keyword>
<proteinExistence type="predicted"/>
<dbReference type="SUPFAM" id="SSF52540">
    <property type="entry name" value="P-loop containing nucleoside triphosphate hydrolases"/>
    <property type="match status" value="1"/>
</dbReference>
<organism evidence="1">
    <name type="scientific">hydrothermal vent metagenome</name>
    <dbReference type="NCBI Taxonomy" id="652676"/>
    <lineage>
        <taxon>unclassified sequences</taxon>
        <taxon>metagenomes</taxon>
        <taxon>ecological metagenomes</taxon>
    </lineage>
</organism>